<evidence type="ECO:0000256" key="11">
    <source>
        <dbReference type="ARBA" id="ARBA00048017"/>
    </source>
</evidence>
<dbReference type="AlphaFoldDB" id="A0A7M7HGV2"/>
<comment type="subcellular location">
    <subcellularLocation>
        <location evidence="1">Nucleus</location>
    </subcellularLocation>
</comment>
<evidence type="ECO:0000256" key="10">
    <source>
        <dbReference type="ARBA" id="ARBA00023242"/>
    </source>
</evidence>
<evidence type="ECO:0000313" key="16">
    <source>
        <dbReference type="Proteomes" id="UP000002358"/>
    </source>
</evidence>
<dbReference type="GO" id="GO:0031490">
    <property type="term" value="F:chromatin DNA binding"/>
    <property type="evidence" value="ECO:0007669"/>
    <property type="project" value="TreeGrafter"/>
</dbReference>
<dbReference type="PROSITE" id="PS50134">
    <property type="entry name" value="ZF_TAZ"/>
    <property type="match status" value="1"/>
</dbReference>
<dbReference type="Proteomes" id="UP000002358">
    <property type="component" value="Chromosome 2"/>
</dbReference>
<evidence type="ECO:0000256" key="9">
    <source>
        <dbReference type="ARBA" id="ARBA00023163"/>
    </source>
</evidence>
<dbReference type="Pfam" id="PF02135">
    <property type="entry name" value="zf-TAZ"/>
    <property type="match status" value="1"/>
</dbReference>
<keyword evidence="10" id="KW-0539">Nucleus</keyword>
<keyword evidence="6 12" id="KW-0862">Zinc</keyword>
<evidence type="ECO:0000256" key="3">
    <source>
        <dbReference type="ARBA" id="ARBA00022679"/>
    </source>
</evidence>
<evidence type="ECO:0000256" key="8">
    <source>
        <dbReference type="ARBA" id="ARBA00023015"/>
    </source>
</evidence>
<evidence type="ECO:0000256" key="5">
    <source>
        <dbReference type="ARBA" id="ARBA00022771"/>
    </source>
</evidence>
<dbReference type="EnsemblMetazoa" id="XM_016984081">
    <property type="protein sequence ID" value="XP_016839570"/>
    <property type="gene ID" value="LOC100680172"/>
</dbReference>
<keyword evidence="8" id="KW-0805">Transcription regulation</keyword>
<comment type="catalytic activity">
    <reaction evidence="11">
        <text>L-lysyl-[protein] + acetyl-CoA = N(6)-acetyl-L-lysyl-[protein] + CoA + H(+)</text>
        <dbReference type="Rhea" id="RHEA:45948"/>
        <dbReference type="Rhea" id="RHEA-COMP:9752"/>
        <dbReference type="Rhea" id="RHEA-COMP:10731"/>
        <dbReference type="ChEBI" id="CHEBI:15378"/>
        <dbReference type="ChEBI" id="CHEBI:29969"/>
        <dbReference type="ChEBI" id="CHEBI:57287"/>
        <dbReference type="ChEBI" id="CHEBI:57288"/>
        <dbReference type="ChEBI" id="CHEBI:61930"/>
        <dbReference type="EC" id="2.3.1.48"/>
    </reaction>
</comment>
<dbReference type="GO" id="GO:0045944">
    <property type="term" value="P:positive regulation of transcription by RNA polymerase II"/>
    <property type="evidence" value="ECO:0007669"/>
    <property type="project" value="TreeGrafter"/>
</dbReference>
<dbReference type="KEGG" id="nvi:100680172"/>
<organism evidence="15 16">
    <name type="scientific">Nasonia vitripennis</name>
    <name type="common">Parasitic wasp</name>
    <dbReference type="NCBI Taxonomy" id="7425"/>
    <lineage>
        <taxon>Eukaryota</taxon>
        <taxon>Metazoa</taxon>
        <taxon>Ecdysozoa</taxon>
        <taxon>Arthropoda</taxon>
        <taxon>Hexapoda</taxon>
        <taxon>Insecta</taxon>
        <taxon>Pterygota</taxon>
        <taxon>Neoptera</taxon>
        <taxon>Endopterygota</taxon>
        <taxon>Hymenoptera</taxon>
        <taxon>Apocrita</taxon>
        <taxon>Proctotrupomorpha</taxon>
        <taxon>Chalcidoidea</taxon>
        <taxon>Pteromalidae</taxon>
        <taxon>Pteromalinae</taxon>
        <taxon>Nasonia</taxon>
    </lineage>
</organism>
<dbReference type="EnsemblMetazoa" id="XM_008218300">
    <property type="protein sequence ID" value="XP_008216522"/>
    <property type="gene ID" value="LOC100680172"/>
</dbReference>
<evidence type="ECO:0000256" key="1">
    <source>
        <dbReference type="ARBA" id="ARBA00004123"/>
    </source>
</evidence>
<dbReference type="PANTHER" id="PTHR13808">
    <property type="entry name" value="CBP/P300-RELATED"/>
    <property type="match status" value="1"/>
</dbReference>
<feature type="domain" description="TAZ-type" evidence="14">
    <location>
        <begin position="158"/>
        <end position="234"/>
    </location>
</feature>
<keyword evidence="5 12" id="KW-0863">Zinc-finger</keyword>
<dbReference type="EC" id="2.3.1.48" evidence="2"/>
<dbReference type="SUPFAM" id="SSF57933">
    <property type="entry name" value="TAZ domain"/>
    <property type="match status" value="1"/>
</dbReference>
<accession>A0A7M7HGV2</accession>
<feature type="region of interest" description="Disordered" evidence="13">
    <location>
        <begin position="242"/>
        <end position="263"/>
    </location>
</feature>
<dbReference type="InParanoid" id="A0A7M7HGV2"/>
<protein>
    <recommendedName>
        <fullName evidence="2">histone acetyltransferase</fullName>
        <ecNumber evidence="2">2.3.1.48</ecNumber>
    </recommendedName>
</protein>
<dbReference type="InterPro" id="IPR013178">
    <property type="entry name" value="Histone_AcTrfase_Rtt109/CBP"/>
</dbReference>
<evidence type="ECO:0000256" key="4">
    <source>
        <dbReference type="ARBA" id="ARBA00022723"/>
    </source>
</evidence>
<dbReference type="SMR" id="A0A7M7HGV2"/>
<evidence type="ECO:0000256" key="12">
    <source>
        <dbReference type="PROSITE-ProRule" id="PRU00203"/>
    </source>
</evidence>
<dbReference type="GO" id="GO:0008270">
    <property type="term" value="F:zinc ion binding"/>
    <property type="evidence" value="ECO:0007669"/>
    <property type="project" value="UniProtKB-KW"/>
</dbReference>
<evidence type="ECO:0000256" key="2">
    <source>
        <dbReference type="ARBA" id="ARBA00013184"/>
    </source>
</evidence>
<dbReference type="EnsemblMetazoa" id="XM_008218301">
    <property type="protein sequence ID" value="XP_008216523"/>
    <property type="gene ID" value="LOC100680172"/>
</dbReference>
<keyword evidence="4 12" id="KW-0479">Metal-binding</keyword>
<keyword evidence="16" id="KW-1185">Reference proteome</keyword>
<sequence>MCSTNAKCAVLKDEGPKEKIDELKTSMRKLKLDMQDDEKQEFYRGMLDTIDVLMSELGLEMNEEPESDPAQLQSGAPCTDERAGPSSPKMSDELSRQPDPVISPAQPQSDGEHPRPSDAPPTEQLAPSSPKKCKLEPREVQVPGAANRKRKPAVREQQPEKRELIRRQLLLMAHSRYCQRRVEGDQCSIPSCIIMKKVLNHTANCPDSESSSTHRISEHYKRCARNYCSVCPPIKEFEKKLASVRTGAAKPSSSTHPPREVKW</sequence>
<dbReference type="GO" id="GO:0000123">
    <property type="term" value="C:histone acetyltransferase complex"/>
    <property type="evidence" value="ECO:0007669"/>
    <property type="project" value="TreeGrafter"/>
</dbReference>
<name>A0A7M7HGV2_NASVI</name>
<keyword evidence="9" id="KW-0804">Transcription</keyword>
<dbReference type="RefSeq" id="XP_008216522.1">
    <property type="nucleotide sequence ID" value="XM_008218300.3"/>
</dbReference>
<dbReference type="OrthoDB" id="899at2759"/>
<proteinExistence type="predicted"/>
<dbReference type="GO" id="GO:0005634">
    <property type="term" value="C:nucleus"/>
    <property type="evidence" value="ECO:0007669"/>
    <property type="project" value="UniProtKB-SubCell"/>
</dbReference>
<dbReference type="PANTHER" id="PTHR13808:SF1">
    <property type="entry name" value="HISTONE ACETYLTRANSFERASE"/>
    <property type="match status" value="1"/>
</dbReference>
<evidence type="ECO:0000259" key="14">
    <source>
        <dbReference type="PROSITE" id="PS50134"/>
    </source>
</evidence>
<dbReference type="InterPro" id="IPR035898">
    <property type="entry name" value="TAZ_dom_sf"/>
</dbReference>
<feature type="region of interest" description="Disordered" evidence="13">
    <location>
        <begin position="58"/>
        <end position="160"/>
    </location>
</feature>
<dbReference type="GO" id="GO:0005667">
    <property type="term" value="C:transcription regulator complex"/>
    <property type="evidence" value="ECO:0007669"/>
    <property type="project" value="TreeGrafter"/>
</dbReference>
<dbReference type="GO" id="GO:0004402">
    <property type="term" value="F:histone acetyltransferase activity"/>
    <property type="evidence" value="ECO:0007669"/>
    <property type="project" value="InterPro"/>
</dbReference>
<dbReference type="GeneID" id="100680172"/>
<dbReference type="GO" id="GO:0003713">
    <property type="term" value="F:transcription coactivator activity"/>
    <property type="evidence" value="ECO:0007669"/>
    <property type="project" value="TreeGrafter"/>
</dbReference>
<dbReference type="RefSeq" id="XP_016839570.1">
    <property type="nucleotide sequence ID" value="XM_016984081.2"/>
</dbReference>
<evidence type="ECO:0000256" key="6">
    <source>
        <dbReference type="ARBA" id="ARBA00022833"/>
    </source>
</evidence>
<evidence type="ECO:0000256" key="7">
    <source>
        <dbReference type="ARBA" id="ARBA00022853"/>
    </source>
</evidence>
<evidence type="ECO:0000256" key="13">
    <source>
        <dbReference type="SAM" id="MobiDB-lite"/>
    </source>
</evidence>
<dbReference type="SMART" id="SM00551">
    <property type="entry name" value="ZnF_TAZ"/>
    <property type="match status" value="1"/>
</dbReference>
<keyword evidence="7" id="KW-0156">Chromatin regulator</keyword>
<reference evidence="15" key="1">
    <citation type="submission" date="2021-01" db="UniProtKB">
        <authorList>
            <consortium name="EnsemblMetazoa"/>
        </authorList>
    </citation>
    <scope>IDENTIFICATION</scope>
</reference>
<keyword evidence="3" id="KW-0808">Transferase</keyword>
<dbReference type="RefSeq" id="XP_008216523.1">
    <property type="nucleotide sequence ID" value="XM_008218301.3"/>
</dbReference>
<evidence type="ECO:0000313" key="15">
    <source>
        <dbReference type="EnsemblMetazoa" id="XP_008216522"/>
    </source>
</evidence>
<dbReference type="InterPro" id="IPR000197">
    <property type="entry name" value="Znf_TAZ"/>
</dbReference>
<feature type="zinc finger region" description="TAZ-type" evidence="12">
    <location>
        <begin position="158"/>
        <end position="234"/>
    </location>
</feature>
<dbReference type="Gene3D" id="1.20.1020.10">
    <property type="entry name" value="TAZ domain"/>
    <property type="match status" value="1"/>
</dbReference>